<accession>A0A543BSJ2</accession>
<proteinExistence type="predicted"/>
<dbReference type="RefSeq" id="WP_141963374.1">
    <property type="nucleotide sequence ID" value="NZ_VFOZ01000003.1"/>
</dbReference>
<protein>
    <submittedName>
        <fullName evidence="1">Uncharacterized protein YukE</fullName>
    </submittedName>
</protein>
<gene>
    <name evidence="1" type="ORF">FB559_8417</name>
</gene>
<evidence type="ECO:0000313" key="2">
    <source>
        <dbReference type="Proteomes" id="UP000316096"/>
    </source>
</evidence>
<reference evidence="1 2" key="1">
    <citation type="submission" date="2019-06" db="EMBL/GenBank/DDBJ databases">
        <title>Sequencing the genomes of 1000 actinobacteria strains.</title>
        <authorList>
            <person name="Klenk H.-P."/>
        </authorList>
    </citation>
    <scope>NUCLEOTIDE SEQUENCE [LARGE SCALE GENOMIC DNA]</scope>
    <source>
        <strain evidence="1 2">DSM 102200</strain>
    </source>
</reference>
<dbReference type="AlphaFoldDB" id="A0A543BSJ2"/>
<dbReference type="EMBL" id="VFOZ01000003">
    <property type="protein sequence ID" value="TQL87808.1"/>
    <property type="molecule type" value="Genomic_DNA"/>
</dbReference>
<dbReference type="InterPro" id="IPR036779">
    <property type="entry name" value="LysM_dom_sf"/>
</dbReference>
<dbReference type="OrthoDB" id="3536898at2"/>
<evidence type="ECO:0000313" key="1">
    <source>
        <dbReference type="EMBL" id="TQL87808.1"/>
    </source>
</evidence>
<keyword evidence="2" id="KW-1185">Reference proteome</keyword>
<organism evidence="1 2">
    <name type="scientific">Actinoallomurus bryophytorum</name>
    <dbReference type="NCBI Taxonomy" id="1490222"/>
    <lineage>
        <taxon>Bacteria</taxon>
        <taxon>Bacillati</taxon>
        <taxon>Actinomycetota</taxon>
        <taxon>Actinomycetes</taxon>
        <taxon>Streptosporangiales</taxon>
        <taxon>Thermomonosporaceae</taxon>
        <taxon>Actinoallomurus</taxon>
    </lineage>
</organism>
<dbReference type="Proteomes" id="UP000316096">
    <property type="component" value="Unassembled WGS sequence"/>
</dbReference>
<dbReference type="Gene3D" id="3.10.350.10">
    <property type="entry name" value="LysM domain"/>
    <property type="match status" value="1"/>
</dbReference>
<sequence>MAPSIPPDPPKYVVVTDWGTPHGSLWDIAEDVFEDGSKWRDIYAANETAIGADPGGLRVGMRLLLPPKEVHPAYIRLVAGGLDGEATEIATKLEAAKRRLDAIGNFWGGDDTGTKFFKGAEGKPGYEAAGAQVLAGVGALGDFYKNTAQGLRGMANRDDATEWENTIRVLSTVLQG</sequence>
<name>A0A543BSJ2_9ACTN</name>
<comment type="caution">
    <text evidence="1">The sequence shown here is derived from an EMBL/GenBank/DDBJ whole genome shotgun (WGS) entry which is preliminary data.</text>
</comment>